<dbReference type="PANTHER" id="PTHR47837">
    <property type="entry name" value="GTP PYROPHOSPHOKINASE YJBM"/>
    <property type="match status" value="1"/>
</dbReference>
<reference evidence="3 4" key="1">
    <citation type="submission" date="2019-01" db="EMBL/GenBank/DDBJ databases">
        <title>Vagococcus silagei sp. nov. isolated from brewer's grain.</title>
        <authorList>
            <person name="Guu J.-R."/>
        </authorList>
    </citation>
    <scope>NUCLEOTIDE SEQUENCE [LARGE SCALE GENOMIC DNA]</scope>
    <source>
        <strain evidence="3 4">2B-2</strain>
    </source>
</reference>
<comment type="caution">
    <text evidence="3">The sequence shown here is derived from an EMBL/GenBank/DDBJ whole genome shotgun (WGS) entry which is preliminary data.</text>
</comment>
<dbReference type="RefSeq" id="WP_136137377.1">
    <property type="nucleotide sequence ID" value="NZ_SDGV01000018.1"/>
</dbReference>
<dbReference type="Gene3D" id="3.30.460.10">
    <property type="entry name" value="Beta Polymerase, domain 2"/>
    <property type="match status" value="1"/>
</dbReference>
<organism evidence="3 4">
    <name type="scientific">Vagococcus silagei</name>
    <dbReference type="NCBI Taxonomy" id="2508885"/>
    <lineage>
        <taxon>Bacteria</taxon>
        <taxon>Bacillati</taxon>
        <taxon>Bacillota</taxon>
        <taxon>Bacilli</taxon>
        <taxon>Lactobacillales</taxon>
        <taxon>Enterococcaceae</taxon>
        <taxon>Vagococcus</taxon>
    </lineage>
</organism>
<dbReference type="EMBL" id="SDGV01000018">
    <property type="protein sequence ID" value="THB60752.1"/>
    <property type="molecule type" value="Genomic_DNA"/>
</dbReference>
<evidence type="ECO:0000313" key="3">
    <source>
        <dbReference type="EMBL" id="THB60752.1"/>
    </source>
</evidence>
<dbReference type="AlphaFoldDB" id="A0A4S3B1W8"/>
<dbReference type="SMART" id="SM00954">
    <property type="entry name" value="RelA_SpoT"/>
    <property type="match status" value="1"/>
</dbReference>
<name>A0A4S3B1W8_9ENTE</name>
<proteinExistence type="predicted"/>
<dbReference type="UniPathway" id="UPA00908">
    <property type="reaction ID" value="UER00884"/>
</dbReference>
<comment type="pathway">
    <text evidence="1">Purine metabolism; ppGpp biosynthesis; ppGpp from GTP: step 1/2.</text>
</comment>
<evidence type="ECO:0000313" key="4">
    <source>
        <dbReference type="Proteomes" id="UP000310506"/>
    </source>
</evidence>
<dbReference type="CDD" id="cd05399">
    <property type="entry name" value="NT_Rel-Spo_like"/>
    <property type="match status" value="1"/>
</dbReference>
<dbReference type="PANTHER" id="PTHR47837:SF2">
    <property type="entry name" value="GTP PYROPHOSPHOKINASE YWAC"/>
    <property type="match status" value="1"/>
</dbReference>
<protein>
    <submittedName>
        <fullName evidence="3">(P)ppGpp synthetase</fullName>
    </submittedName>
</protein>
<dbReference type="Gene3D" id="1.10.287.860">
    <property type="entry name" value="Nucleotidyltransferase"/>
    <property type="match status" value="1"/>
</dbReference>
<gene>
    <name evidence="3" type="ORF">ESZ54_09190</name>
</gene>
<dbReference type="Pfam" id="PF04607">
    <property type="entry name" value="RelA_SpoT"/>
    <property type="match status" value="1"/>
</dbReference>
<feature type="domain" description="RelA/SpoT" evidence="2">
    <location>
        <begin position="71"/>
        <end position="194"/>
    </location>
</feature>
<dbReference type="Proteomes" id="UP000310506">
    <property type="component" value="Unassembled WGS sequence"/>
</dbReference>
<dbReference type="InterPro" id="IPR043519">
    <property type="entry name" value="NT_sf"/>
</dbReference>
<keyword evidence="4" id="KW-1185">Reference proteome</keyword>
<dbReference type="OrthoDB" id="9789634at2"/>
<evidence type="ECO:0000256" key="1">
    <source>
        <dbReference type="ARBA" id="ARBA00004976"/>
    </source>
</evidence>
<dbReference type="InterPro" id="IPR007685">
    <property type="entry name" value="RelA_SpoT"/>
</dbReference>
<dbReference type="SUPFAM" id="SSF81301">
    <property type="entry name" value="Nucleotidyltransferase"/>
    <property type="match status" value="1"/>
</dbReference>
<evidence type="ECO:0000259" key="2">
    <source>
        <dbReference type="SMART" id="SM00954"/>
    </source>
</evidence>
<dbReference type="InterPro" id="IPR052366">
    <property type="entry name" value="GTP_Pyrophosphokinase"/>
</dbReference>
<accession>A0A4S3B1W8</accession>
<sequence>MEIPTEELVKVLEKRNKQPDTLLQIIDEYGRMFIYYQSAIDEIETKLKIIDRELSNPGTIGRKNVIHQIQTRVKSLESIVKKLERKDLQFSREIVEKELSDVAGIRMICSYIDDIYAVLDSLAAQSDVTVLEIKDYIKNPKPSGYRSLHVILEIPVFFFKETKRIKVELQIRTIAMDFWASLEHGLRYKLETDDPDLSRRLEQTATTISNLENEMLMIRSKIEAQIE</sequence>
<dbReference type="GO" id="GO:0015970">
    <property type="term" value="P:guanosine tetraphosphate biosynthetic process"/>
    <property type="evidence" value="ECO:0007669"/>
    <property type="project" value="UniProtKB-UniPathway"/>
</dbReference>